<name>A0A0L0UXT5_9BASI</name>
<evidence type="ECO:0000313" key="1">
    <source>
        <dbReference type="EMBL" id="KNE91835.1"/>
    </source>
</evidence>
<dbReference type="EMBL" id="AJIL01000186">
    <property type="protein sequence ID" value="KNE91835.1"/>
    <property type="molecule type" value="Genomic_DNA"/>
</dbReference>
<reference evidence="2" key="1">
    <citation type="submission" date="2014-03" db="EMBL/GenBank/DDBJ databases">
        <title>The Genome Sequence of Puccinia striiformis f. sp. tritici PST-78.</title>
        <authorList>
            <consortium name="The Broad Institute Genome Sequencing Platform"/>
            <person name="Cuomo C."/>
            <person name="Hulbert S."/>
            <person name="Chen X."/>
            <person name="Walker B."/>
            <person name="Young S.K."/>
            <person name="Zeng Q."/>
            <person name="Gargeya S."/>
            <person name="Fitzgerald M."/>
            <person name="Haas B."/>
            <person name="Abouelleil A."/>
            <person name="Alvarado L."/>
            <person name="Arachchi H.M."/>
            <person name="Berlin A.M."/>
            <person name="Chapman S.B."/>
            <person name="Goldberg J."/>
            <person name="Griggs A."/>
            <person name="Gujja S."/>
            <person name="Hansen M."/>
            <person name="Howarth C."/>
            <person name="Imamovic A."/>
            <person name="Larimer J."/>
            <person name="McCowan C."/>
            <person name="Montmayeur A."/>
            <person name="Murphy C."/>
            <person name="Neiman D."/>
            <person name="Pearson M."/>
            <person name="Priest M."/>
            <person name="Roberts A."/>
            <person name="Saif S."/>
            <person name="Shea T."/>
            <person name="Sisk P."/>
            <person name="Sykes S."/>
            <person name="Wortman J."/>
            <person name="Nusbaum C."/>
            <person name="Birren B."/>
        </authorList>
    </citation>
    <scope>NUCLEOTIDE SEQUENCE [LARGE SCALE GENOMIC DNA]</scope>
    <source>
        <strain evidence="2">race PST-78</strain>
    </source>
</reference>
<protein>
    <submittedName>
        <fullName evidence="1">Uncharacterized protein</fullName>
    </submittedName>
</protein>
<proteinExistence type="predicted"/>
<keyword evidence="2" id="KW-1185">Reference proteome</keyword>
<dbReference type="AlphaFoldDB" id="A0A0L0UXT5"/>
<comment type="caution">
    <text evidence="1">The sequence shown here is derived from an EMBL/GenBank/DDBJ whole genome shotgun (WGS) entry which is preliminary data.</text>
</comment>
<gene>
    <name evidence="1" type="ORF">PSTG_14741</name>
</gene>
<dbReference type="Proteomes" id="UP000054564">
    <property type="component" value="Unassembled WGS sequence"/>
</dbReference>
<accession>A0A0L0UXT5</accession>
<evidence type="ECO:0000313" key="2">
    <source>
        <dbReference type="Proteomes" id="UP000054564"/>
    </source>
</evidence>
<organism evidence="1 2">
    <name type="scientific">Puccinia striiformis f. sp. tritici PST-78</name>
    <dbReference type="NCBI Taxonomy" id="1165861"/>
    <lineage>
        <taxon>Eukaryota</taxon>
        <taxon>Fungi</taxon>
        <taxon>Dikarya</taxon>
        <taxon>Basidiomycota</taxon>
        <taxon>Pucciniomycotina</taxon>
        <taxon>Pucciniomycetes</taxon>
        <taxon>Pucciniales</taxon>
        <taxon>Pucciniaceae</taxon>
        <taxon>Puccinia</taxon>
    </lineage>
</organism>
<sequence>MTIGIITRSRGPLQDRHRTAALGIRTRPWGRPQTRGTVARLSESLLNRWDCRWTLAIISGPSGSLLDSRSHPKSVGIFAGRLESPQDRRDCRWTLGIITSLSGSPQDRRGRHWTLGINPGPSGSLLGSRYQHQTLEIVPRSSVLSMDLQHGI</sequence>